<sequence>MDAPFLSPDGTLWLPVPQIDRVALFNGGHSRVMRPVQLFRISLAPVQGERK</sequence>
<evidence type="ECO:0000313" key="1">
    <source>
        <dbReference type="EMBL" id="CCW18332.1"/>
    </source>
</evidence>
<keyword evidence="2" id="KW-1185">Reference proteome</keyword>
<dbReference type="InterPro" id="IPR011042">
    <property type="entry name" value="6-blade_b-propeller_TolB-like"/>
</dbReference>
<reference evidence="2" key="2">
    <citation type="submission" date="2013-04" db="EMBL/GenBank/DDBJ databases">
        <title>Bisphenol A degrading Sphingobium sp. strain BiD32.</title>
        <authorList>
            <person name="Nielsen J.L."/>
            <person name="Zhou N.A."/>
            <person name="Kjeldal H."/>
        </authorList>
    </citation>
    <scope>NUCLEOTIDE SEQUENCE [LARGE SCALE GENOMIC DNA]</scope>
    <source>
        <strain evidence="2">BiD32</strain>
    </source>
</reference>
<organism evidence="1 2">
    <name type="scientific">Sphingobium indicum BiD32</name>
    <dbReference type="NCBI Taxonomy" id="1301087"/>
    <lineage>
        <taxon>Bacteria</taxon>
        <taxon>Pseudomonadati</taxon>
        <taxon>Pseudomonadota</taxon>
        <taxon>Alphaproteobacteria</taxon>
        <taxon>Sphingomonadales</taxon>
        <taxon>Sphingomonadaceae</taxon>
        <taxon>Sphingobium</taxon>
    </lineage>
</organism>
<proteinExistence type="predicted"/>
<dbReference type="Gene3D" id="2.120.10.30">
    <property type="entry name" value="TolB, C-terminal domain"/>
    <property type="match status" value="1"/>
</dbReference>
<dbReference type="RefSeq" id="WP_006958411.1">
    <property type="nucleotide sequence ID" value="NZ_CAVK010000132.1"/>
</dbReference>
<dbReference type="AlphaFoldDB" id="N1MRP7"/>
<protein>
    <submittedName>
        <fullName evidence="1">Uncharacterized protein</fullName>
    </submittedName>
</protein>
<reference evidence="1 2" key="1">
    <citation type="submission" date="2013-03" db="EMBL/GenBank/DDBJ databases">
        <authorList>
            <person name="Le V."/>
        </authorList>
    </citation>
    <scope>NUCLEOTIDE SEQUENCE [LARGE SCALE GENOMIC DNA]</scope>
    <source>
        <strain evidence="1 2">BiD32</strain>
    </source>
</reference>
<comment type="caution">
    <text evidence="1">The sequence shown here is derived from an EMBL/GenBank/DDBJ whole genome shotgun (WGS) entry which is preliminary data.</text>
</comment>
<accession>N1MRP7</accession>
<dbReference type="Proteomes" id="UP000013201">
    <property type="component" value="Unassembled WGS sequence"/>
</dbReference>
<name>N1MRP7_9SPHN</name>
<dbReference type="EMBL" id="CAVK010000132">
    <property type="protein sequence ID" value="CCW18332.1"/>
    <property type="molecule type" value="Genomic_DNA"/>
</dbReference>
<evidence type="ECO:0000313" key="2">
    <source>
        <dbReference type="Proteomes" id="UP000013201"/>
    </source>
</evidence>
<gene>
    <name evidence="1" type="ORF">EBBID32_26830</name>
</gene>